<dbReference type="Proteomes" id="UP000249390">
    <property type="component" value="Unassembled WGS sequence"/>
</dbReference>
<keyword evidence="4" id="KW-1185">Reference proteome</keyword>
<evidence type="ECO:0000313" key="3">
    <source>
        <dbReference type="EMBL" id="RAL47386.1"/>
    </source>
</evidence>
<dbReference type="EMBL" id="NQVE01000115">
    <property type="protein sequence ID" value="RAL47386.1"/>
    <property type="molecule type" value="Genomic_DNA"/>
</dbReference>
<keyword evidence="2" id="KW-0472">Membrane</keyword>
<feature type="transmembrane region" description="Helical" evidence="2">
    <location>
        <begin position="69"/>
        <end position="90"/>
    </location>
</feature>
<keyword evidence="2" id="KW-1133">Transmembrane helix</keyword>
<evidence type="ECO:0000256" key="1">
    <source>
        <dbReference type="SAM" id="MobiDB-lite"/>
    </source>
</evidence>
<proteinExistence type="predicted"/>
<sequence>MRKERRELNRREQQSMYSPSPSISAPPLPLMVFSGVLFFFLLLENDEPYNNTRTTTTSSSSTHHGFLQLYLIIIFVLLYVHVITGNARWLSRRPLSQPMRSSTVNRRSSSLWGLVLLLVLLPAMVRYRAFFIFLLAFLFLLWSYTG</sequence>
<name>A0A328DPK6_9ASTE</name>
<reference evidence="3 4" key="1">
    <citation type="submission" date="2018-06" db="EMBL/GenBank/DDBJ databases">
        <title>The Genome of Cuscuta australis (Dodder) Provides Insight into the Evolution of Plant Parasitism.</title>
        <authorList>
            <person name="Liu H."/>
        </authorList>
    </citation>
    <scope>NUCLEOTIDE SEQUENCE [LARGE SCALE GENOMIC DNA]</scope>
    <source>
        <strain evidence="4">cv. Yunnan</strain>
        <tissue evidence="3">Vines</tissue>
    </source>
</reference>
<organism evidence="3 4">
    <name type="scientific">Cuscuta australis</name>
    <dbReference type="NCBI Taxonomy" id="267555"/>
    <lineage>
        <taxon>Eukaryota</taxon>
        <taxon>Viridiplantae</taxon>
        <taxon>Streptophyta</taxon>
        <taxon>Embryophyta</taxon>
        <taxon>Tracheophyta</taxon>
        <taxon>Spermatophyta</taxon>
        <taxon>Magnoliopsida</taxon>
        <taxon>eudicotyledons</taxon>
        <taxon>Gunneridae</taxon>
        <taxon>Pentapetalae</taxon>
        <taxon>asterids</taxon>
        <taxon>lamiids</taxon>
        <taxon>Solanales</taxon>
        <taxon>Convolvulaceae</taxon>
        <taxon>Cuscuteae</taxon>
        <taxon>Cuscuta</taxon>
        <taxon>Cuscuta subgen. Grammica</taxon>
        <taxon>Cuscuta sect. Cleistogrammica</taxon>
    </lineage>
</organism>
<comment type="caution">
    <text evidence="3">The sequence shown here is derived from an EMBL/GenBank/DDBJ whole genome shotgun (WGS) entry which is preliminary data.</text>
</comment>
<feature type="transmembrane region" description="Helical" evidence="2">
    <location>
        <begin position="21"/>
        <end position="43"/>
    </location>
</feature>
<feature type="compositionally biased region" description="Basic and acidic residues" evidence="1">
    <location>
        <begin position="1"/>
        <end position="13"/>
    </location>
</feature>
<feature type="region of interest" description="Disordered" evidence="1">
    <location>
        <begin position="1"/>
        <end position="22"/>
    </location>
</feature>
<evidence type="ECO:0000256" key="2">
    <source>
        <dbReference type="SAM" id="Phobius"/>
    </source>
</evidence>
<evidence type="ECO:0000313" key="4">
    <source>
        <dbReference type="Proteomes" id="UP000249390"/>
    </source>
</evidence>
<gene>
    <name evidence="3" type="ORF">DM860_013351</name>
</gene>
<accession>A0A328DPK6</accession>
<keyword evidence="2" id="KW-0812">Transmembrane</keyword>
<dbReference type="AlphaFoldDB" id="A0A328DPK6"/>
<feature type="transmembrane region" description="Helical" evidence="2">
    <location>
        <begin position="111"/>
        <end position="144"/>
    </location>
</feature>
<protein>
    <submittedName>
        <fullName evidence="3">Uncharacterized protein</fullName>
    </submittedName>
</protein>